<reference evidence="2" key="1">
    <citation type="submission" date="2023-03" db="EMBL/GenBank/DDBJ databases">
        <title>Massive genome expansion in bonnet fungi (Mycena s.s.) driven by repeated elements and novel gene families across ecological guilds.</title>
        <authorList>
            <consortium name="Lawrence Berkeley National Laboratory"/>
            <person name="Harder C.B."/>
            <person name="Miyauchi S."/>
            <person name="Viragh M."/>
            <person name="Kuo A."/>
            <person name="Thoen E."/>
            <person name="Andreopoulos B."/>
            <person name="Lu D."/>
            <person name="Skrede I."/>
            <person name="Drula E."/>
            <person name="Henrissat B."/>
            <person name="Morin E."/>
            <person name="Kohler A."/>
            <person name="Barry K."/>
            <person name="LaButti K."/>
            <person name="Morin E."/>
            <person name="Salamov A."/>
            <person name="Lipzen A."/>
            <person name="Mereny Z."/>
            <person name="Hegedus B."/>
            <person name="Baldrian P."/>
            <person name="Stursova M."/>
            <person name="Weitz H."/>
            <person name="Taylor A."/>
            <person name="Grigoriev I.V."/>
            <person name="Nagy L.G."/>
            <person name="Martin F."/>
            <person name="Kauserud H."/>
        </authorList>
    </citation>
    <scope>NUCLEOTIDE SEQUENCE</scope>
    <source>
        <strain evidence="2">CBHHK067</strain>
    </source>
</reference>
<protein>
    <submittedName>
        <fullName evidence="2">Uncharacterized protein</fullName>
    </submittedName>
</protein>
<organism evidence="2 3">
    <name type="scientific">Mycena rosella</name>
    <name type="common">Pink bonnet</name>
    <name type="synonym">Agaricus rosellus</name>
    <dbReference type="NCBI Taxonomy" id="1033263"/>
    <lineage>
        <taxon>Eukaryota</taxon>
        <taxon>Fungi</taxon>
        <taxon>Dikarya</taxon>
        <taxon>Basidiomycota</taxon>
        <taxon>Agaricomycotina</taxon>
        <taxon>Agaricomycetes</taxon>
        <taxon>Agaricomycetidae</taxon>
        <taxon>Agaricales</taxon>
        <taxon>Marasmiineae</taxon>
        <taxon>Mycenaceae</taxon>
        <taxon>Mycena</taxon>
    </lineage>
</organism>
<dbReference type="AlphaFoldDB" id="A0AAD7D2C2"/>
<feature type="region of interest" description="Disordered" evidence="1">
    <location>
        <begin position="310"/>
        <end position="347"/>
    </location>
</feature>
<comment type="caution">
    <text evidence="2">The sequence shown here is derived from an EMBL/GenBank/DDBJ whole genome shotgun (WGS) entry which is preliminary data.</text>
</comment>
<dbReference type="Proteomes" id="UP001221757">
    <property type="component" value="Unassembled WGS sequence"/>
</dbReference>
<name>A0AAD7D2C2_MYCRO</name>
<accession>A0AAD7D2C2</accession>
<evidence type="ECO:0000313" key="3">
    <source>
        <dbReference type="Proteomes" id="UP001221757"/>
    </source>
</evidence>
<gene>
    <name evidence="2" type="ORF">B0H17DRAFT_1140263</name>
</gene>
<evidence type="ECO:0000313" key="2">
    <source>
        <dbReference type="EMBL" id="KAJ7675313.1"/>
    </source>
</evidence>
<feature type="compositionally biased region" description="Polar residues" evidence="1">
    <location>
        <begin position="1"/>
        <end position="14"/>
    </location>
</feature>
<feature type="compositionally biased region" description="Pro residues" evidence="1">
    <location>
        <begin position="331"/>
        <end position="342"/>
    </location>
</feature>
<evidence type="ECO:0000256" key="1">
    <source>
        <dbReference type="SAM" id="MobiDB-lite"/>
    </source>
</evidence>
<dbReference type="EMBL" id="JARKIE010000149">
    <property type="protein sequence ID" value="KAJ7675313.1"/>
    <property type="molecule type" value="Genomic_DNA"/>
</dbReference>
<feature type="region of interest" description="Disordered" evidence="1">
    <location>
        <begin position="1"/>
        <end position="118"/>
    </location>
</feature>
<sequence>MPAQQSAAVGSETQGWEGTAGAWGHGAGTRALPGAEGVQRLPLLPLNQRQNAGDGPTAQSPRHAARRRRRRTRPVTHVVPPGPLPAQPHGRSTRRRPPRAHPVCPAPPLTSVPPRTTRTRAMGRLVATGRLAIAPSPPSPCSPAPCRTTPPAPGVYAPKNEGDGGNRPIIPVVRRWVAHPARPRPGDHPYAAATVVSAPRCSNAVAQPPKRRCCTCNISASPESDALAIPIARHSPSSPPFHDLPRPTARPGYADKACTPTAAPYAPPPTAVVSAPENTDDDVACRLCPKNTGDGVIGIRPAVWARTPAPTPGVCAPENTGDGAIGTSPPLGHPPSSPPPRRPSTRHRRLHPSLLESGSTTVQELLLESILDGCALRDITNKHRGDMCTKEEKDPSK</sequence>
<feature type="compositionally biased region" description="Low complexity" evidence="1">
    <location>
        <begin position="39"/>
        <end position="51"/>
    </location>
</feature>
<feature type="compositionally biased region" description="Basic residues" evidence="1">
    <location>
        <begin position="63"/>
        <end position="74"/>
    </location>
</feature>
<keyword evidence="3" id="KW-1185">Reference proteome</keyword>
<proteinExistence type="predicted"/>